<dbReference type="EMBL" id="LAZR01048407">
    <property type="protein sequence ID" value="KKK91996.1"/>
    <property type="molecule type" value="Genomic_DNA"/>
</dbReference>
<proteinExistence type="predicted"/>
<comment type="caution">
    <text evidence="1">The sequence shown here is derived from an EMBL/GenBank/DDBJ whole genome shotgun (WGS) entry which is preliminary data.</text>
</comment>
<organism evidence="1">
    <name type="scientific">marine sediment metagenome</name>
    <dbReference type="NCBI Taxonomy" id="412755"/>
    <lineage>
        <taxon>unclassified sequences</taxon>
        <taxon>metagenomes</taxon>
        <taxon>ecological metagenomes</taxon>
    </lineage>
</organism>
<reference evidence="1" key="1">
    <citation type="journal article" date="2015" name="Nature">
        <title>Complex archaea that bridge the gap between prokaryotes and eukaryotes.</title>
        <authorList>
            <person name="Spang A."/>
            <person name="Saw J.H."/>
            <person name="Jorgensen S.L."/>
            <person name="Zaremba-Niedzwiedzka K."/>
            <person name="Martijn J."/>
            <person name="Lind A.E."/>
            <person name="van Eijk R."/>
            <person name="Schleper C."/>
            <person name="Guy L."/>
            <person name="Ettema T.J."/>
        </authorList>
    </citation>
    <scope>NUCLEOTIDE SEQUENCE</scope>
</reference>
<accession>A0A0F9C5T0</accession>
<name>A0A0F9C5T0_9ZZZZ</name>
<sequence length="58" mass="6885">MSNKEYQVEIESNDYITFLKVTHNGYQWTTIRIDNPEYEIPKIIEVLQNHLNDTGQSI</sequence>
<protein>
    <submittedName>
        <fullName evidence="1">Uncharacterized protein</fullName>
    </submittedName>
</protein>
<evidence type="ECO:0000313" key="1">
    <source>
        <dbReference type="EMBL" id="KKK91996.1"/>
    </source>
</evidence>
<dbReference type="AlphaFoldDB" id="A0A0F9C5T0"/>
<gene>
    <name evidence="1" type="ORF">LCGC14_2707330</name>
</gene>